<dbReference type="PANTHER" id="PTHR10553:SF5">
    <property type="entry name" value="U6 SNRNA-ASSOCIATED SM-LIKE PROTEIN LSM7"/>
    <property type="match status" value="1"/>
</dbReference>
<evidence type="ECO:0000256" key="2">
    <source>
        <dbReference type="ARBA" id="ARBA00021121"/>
    </source>
</evidence>
<dbReference type="EMBL" id="CP084166">
    <property type="protein sequence ID" value="UJG40024.1"/>
    <property type="molecule type" value="Genomic_DNA"/>
</dbReference>
<evidence type="ECO:0000256" key="3">
    <source>
        <dbReference type="ARBA" id="ARBA00023274"/>
    </source>
</evidence>
<dbReference type="InterPro" id="IPR044641">
    <property type="entry name" value="Lsm7/SmG-like"/>
</dbReference>
<evidence type="ECO:0000259" key="4">
    <source>
        <dbReference type="PROSITE" id="PS52002"/>
    </source>
</evidence>
<dbReference type="SUPFAM" id="SSF50182">
    <property type="entry name" value="Sm-like ribonucleoproteins"/>
    <property type="match status" value="1"/>
</dbReference>
<dbReference type="InterPro" id="IPR010920">
    <property type="entry name" value="LSM_dom_sf"/>
</dbReference>
<sequence length="75" mass="8467">MSKTQKPMDLLNNAREKTVLIRLRGNRRMRGTLKAYDVHLNLILENAEEIGEEGLIPLGDIILRGDNVIMVSPVI</sequence>
<dbReference type="Pfam" id="PF01423">
    <property type="entry name" value="LSM"/>
    <property type="match status" value="1"/>
</dbReference>
<dbReference type="Gene3D" id="2.30.30.100">
    <property type="match status" value="1"/>
</dbReference>
<feature type="domain" description="Sm" evidence="4">
    <location>
        <begin position="6"/>
        <end position="75"/>
    </location>
</feature>
<comment type="similarity">
    <text evidence="1">Belongs to the snRNP Sm proteins family.</text>
</comment>
<dbReference type="SMART" id="SM00651">
    <property type="entry name" value="Sm"/>
    <property type="match status" value="1"/>
</dbReference>
<evidence type="ECO:0000256" key="1">
    <source>
        <dbReference type="ARBA" id="ARBA00006850"/>
    </source>
</evidence>
<dbReference type="CDD" id="cd01731">
    <property type="entry name" value="archaeal_Sm1"/>
    <property type="match status" value="1"/>
</dbReference>
<dbReference type="PROSITE" id="PS52002">
    <property type="entry name" value="SM"/>
    <property type="match status" value="1"/>
</dbReference>
<accession>A0A9Y1BKP1</accession>
<proteinExistence type="inferred from homology"/>
<name>A0A9Y1BKP1_9ARCH</name>
<organism evidence="5">
    <name type="scientific">Candidatus Heimdallarchaeum aukensis</name>
    <dbReference type="NCBI Taxonomy" id="2876573"/>
    <lineage>
        <taxon>Archaea</taxon>
        <taxon>Promethearchaeati</taxon>
        <taxon>Candidatus Heimdallarchaeota</taxon>
        <taxon>Candidatus Heimdallarchaeia (ex Rinke et al. 2021) (nom. nud.)</taxon>
        <taxon>Candidatus Heimdallarchaeales</taxon>
        <taxon>Candidatus Heimdallarchaeaceae</taxon>
        <taxon>Candidatus Heimdallarchaeum</taxon>
    </lineage>
</organism>
<reference evidence="5" key="1">
    <citation type="journal article" date="2022" name="Nat. Microbiol.">
        <title>Unique mobile elements and scalable gene flow at the prokaryote-eukaryote boundary revealed by circularized Asgard archaea genomes.</title>
        <authorList>
            <person name="Wu F."/>
            <person name="Speth D.R."/>
            <person name="Philosof A."/>
            <person name="Cremiere A."/>
            <person name="Narayanan A."/>
            <person name="Barco R.A."/>
            <person name="Connon S.A."/>
            <person name="Amend J.P."/>
            <person name="Antoshechkin I.A."/>
            <person name="Orphan V.J."/>
        </authorList>
    </citation>
    <scope>NUCLEOTIDE SEQUENCE</scope>
    <source>
        <strain evidence="5">PM71</strain>
    </source>
</reference>
<dbReference type="AlphaFoldDB" id="A0A9Y1BKP1"/>
<dbReference type="GO" id="GO:1990904">
    <property type="term" value="C:ribonucleoprotein complex"/>
    <property type="evidence" value="ECO:0007669"/>
    <property type="project" value="UniProtKB-KW"/>
</dbReference>
<keyword evidence="3 5" id="KW-0687">Ribonucleoprotein</keyword>
<dbReference type="Proteomes" id="UP001201020">
    <property type="component" value="Chromosome"/>
</dbReference>
<dbReference type="PANTHER" id="PTHR10553">
    <property type="entry name" value="SMALL NUCLEAR RIBONUCLEOPROTEIN"/>
    <property type="match status" value="1"/>
</dbReference>
<protein>
    <recommendedName>
        <fullName evidence="2">Putative snRNP Sm-like protein</fullName>
    </recommendedName>
</protein>
<evidence type="ECO:0000313" key="5">
    <source>
        <dbReference type="EMBL" id="UJG40024.1"/>
    </source>
</evidence>
<gene>
    <name evidence="5" type="ORF">K9W45_09250</name>
</gene>
<dbReference type="GO" id="GO:0003723">
    <property type="term" value="F:RNA binding"/>
    <property type="evidence" value="ECO:0007669"/>
    <property type="project" value="InterPro"/>
</dbReference>
<dbReference type="InterPro" id="IPR047575">
    <property type="entry name" value="Sm"/>
</dbReference>
<dbReference type="InterPro" id="IPR022901">
    <property type="entry name" value="snRNP_Sm-like_arc"/>
</dbReference>
<dbReference type="InterPro" id="IPR001163">
    <property type="entry name" value="Sm_dom_euk/arc"/>
</dbReference>